<name>A0AAE1A264_9GAST</name>
<comment type="caution">
    <text evidence="1">The sequence shown here is derived from an EMBL/GenBank/DDBJ whole genome shotgun (WGS) entry which is preliminary data.</text>
</comment>
<proteinExistence type="predicted"/>
<sequence length="138" mass="15313">MREAVRRLPAGKWANAVGLKSRAVNSTATASLTGHWTSGEHYWATFLRFLGFHNDQIKMIPAVLQGKTLSGPSPNRHSCDVAGNISTRPPREVSPHHWPLWDPVITAACTSIVPYAIKHVPDIEEKLIQTNHKPSTIY</sequence>
<keyword evidence="2" id="KW-1185">Reference proteome</keyword>
<organism evidence="1 2">
    <name type="scientific">Elysia crispata</name>
    <name type="common">lettuce slug</name>
    <dbReference type="NCBI Taxonomy" id="231223"/>
    <lineage>
        <taxon>Eukaryota</taxon>
        <taxon>Metazoa</taxon>
        <taxon>Spiralia</taxon>
        <taxon>Lophotrochozoa</taxon>
        <taxon>Mollusca</taxon>
        <taxon>Gastropoda</taxon>
        <taxon>Heterobranchia</taxon>
        <taxon>Euthyneura</taxon>
        <taxon>Panpulmonata</taxon>
        <taxon>Sacoglossa</taxon>
        <taxon>Placobranchoidea</taxon>
        <taxon>Plakobranchidae</taxon>
        <taxon>Elysia</taxon>
    </lineage>
</organism>
<reference evidence="1" key="1">
    <citation type="journal article" date="2023" name="G3 (Bethesda)">
        <title>A reference genome for the long-term kleptoplast-retaining sea slug Elysia crispata morphotype clarki.</title>
        <authorList>
            <person name="Eastman K.E."/>
            <person name="Pendleton A.L."/>
            <person name="Shaikh M.A."/>
            <person name="Suttiyut T."/>
            <person name="Ogas R."/>
            <person name="Tomko P."/>
            <person name="Gavelis G."/>
            <person name="Widhalm J.R."/>
            <person name="Wisecaver J.H."/>
        </authorList>
    </citation>
    <scope>NUCLEOTIDE SEQUENCE</scope>
    <source>
        <strain evidence="1">ECLA1</strain>
    </source>
</reference>
<dbReference type="EMBL" id="JAWDGP010002811">
    <property type="protein sequence ID" value="KAK3779795.1"/>
    <property type="molecule type" value="Genomic_DNA"/>
</dbReference>
<dbReference type="AlphaFoldDB" id="A0AAE1A264"/>
<gene>
    <name evidence="1" type="ORF">RRG08_035932</name>
</gene>
<dbReference type="Proteomes" id="UP001283361">
    <property type="component" value="Unassembled WGS sequence"/>
</dbReference>
<evidence type="ECO:0000313" key="2">
    <source>
        <dbReference type="Proteomes" id="UP001283361"/>
    </source>
</evidence>
<evidence type="ECO:0000313" key="1">
    <source>
        <dbReference type="EMBL" id="KAK3779795.1"/>
    </source>
</evidence>
<accession>A0AAE1A264</accession>
<protein>
    <submittedName>
        <fullName evidence="1">Uncharacterized protein</fullName>
    </submittedName>
</protein>